<evidence type="ECO:0000256" key="1">
    <source>
        <dbReference type="SAM" id="MobiDB-lite"/>
    </source>
</evidence>
<gene>
    <name evidence="4" type="ORF">EJ04DRAFT_440336</name>
</gene>
<accession>A0A9P4QUR7</accession>
<dbReference type="Proteomes" id="UP000799444">
    <property type="component" value="Unassembled WGS sequence"/>
</dbReference>
<dbReference type="InterPro" id="IPR046529">
    <property type="entry name" value="DUF6594"/>
</dbReference>
<organism evidence="4 5">
    <name type="scientific">Polyplosphaeria fusca</name>
    <dbReference type="NCBI Taxonomy" id="682080"/>
    <lineage>
        <taxon>Eukaryota</taxon>
        <taxon>Fungi</taxon>
        <taxon>Dikarya</taxon>
        <taxon>Ascomycota</taxon>
        <taxon>Pezizomycotina</taxon>
        <taxon>Dothideomycetes</taxon>
        <taxon>Pleosporomycetidae</taxon>
        <taxon>Pleosporales</taxon>
        <taxon>Tetraplosphaeriaceae</taxon>
        <taxon>Polyplosphaeria</taxon>
    </lineage>
</organism>
<feature type="region of interest" description="Disordered" evidence="1">
    <location>
        <begin position="1"/>
        <end position="24"/>
    </location>
</feature>
<keyword evidence="5" id="KW-1185">Reference proteome</keyword>
<name>A0A9P4QUR7_9PLEO</name>
<feature type="domain" description="DUF6594" evidence="3">
    <location>
        <begin position="98"/>
        <end position="390"/>
    </location>
</feature>
<protein>
    <recommendedName>
        <fullName evidence="3">DUF6594 domain-containing protein</fullName>
    </recommendedName>
</protein>
<reference evidence="4" key="1">
    <citation type="journal article" date="2020" name="Stud. Mycol.">
        <title>101 Dothideomycetes genomes: a test case for predicting lifestyles and emergence of pathogens.</title>
        <authorList>
            <person name="Haridas S."/>
            <person name="Albert R."/>
            <person name="Binder M."/>
            <person name="Bloem J."/>
            <person name="Labutti K."/>
            <person name="Salamov A."/>
            <person name="Andreopoulos B."/>
            <person name="Baker S."/>
            <person name="Barry K."/>
            <person name="Bills G."/>
            <person name="Bluhm B."/>
            <person name="Cannon C."/>
            <person name="Castanera R."/>
            <person name="Culley D."/>
            <person name="Daum C."/>
            <person name="Ezra D."/>
            <person name="Gonzalez J."/>
            <person name="Henrissat B."/>
            <person name="Kuo A."/>
            <person name="Liang C."/>
            <person name="Lipzen A."/>
            <person name="Lutzoni F."/>
            <person name="Magnuson J."/>
            <person name="Mondo S."/>
            <person name="Nolan M."/>
            <person name="Ohm R."/>
            <person name="Pangilinan J."/>
            <person name="Park H.-J."/>
            <person name="Ramirez L."/>
            <person name="Alfaro M."/>
            <person name="Sun H."/>
            <person name="Tritt A."/>
            <person name="Yoshinaga Y."/>
            <person name="Zwiers L.-H."/>
            <person name="Turgeon B."/>
            <person name="Goodwin S."/>
            <person name="Spatafora J."/>
            <person name="Crous P."/>
            <person name="Grigoriev I."/>
        </authorList>
    </citation>
    <scope>NUCLEOTIDE SEQUENCE</scope>
    <source>
        <strain evidence="4">CBS 125425</strain>
    </source>
</reference>
<dbReference type="OrthoDB" id="3533814at2759"/>
<proteinExistence type="predicted"/>
<sequence>MTGDTIVCDEKNGGDKAASPTISDDSAATAVGDAIIEIPGYANSTAPSSMAGDAAQPPDSGKKPTVLRRITGSFKSTPDPIDVTETNTRKLENTPNGFPRLAAFQSSEANFSLYRSFSYLHSRVLLDLQDEIRTLESELDEKDWDDFDENPDRLRSRDIDISKARTEGTARNRRVILAEIRTKLMEYDDVLIKTHTLESFQRPSTRNYRSVRRYHHNHAPLMDSETDSIRSREDTISLRNGREWANFDGSVEVALGGLDTLLQRILRTKAPPMQNWFRTKELREKTGDQYVAFYSSERIDKLINVLITFVIFVLLVIPVLTMYHLTSTPSGTLEEGKGGDAAGASSKDTFNAVGVLIVFTLLFSAAMSLLTKAARHELFAASAAYCAILVVFIGNFTGPGS</sequence>
<dbReference type="Pfam" id="PF20237">
    <property type="entry name" value="DUF6594"/>
    <property type="match status" value="1"/>
</dbReference>
<feature type="transmembrane region" description="Helical" evidence="2">
    <location>
        <begin position="302"/>
        <end position="325"/>
    </location>
</feature>
<feature type="region of interest" description="Disordered" evidence="1">
    <location>
        <begin position="42"/>
        <end position="65"/>
    </location>
</feature>
<dbReference type="PANTHER" id="PTHR34502:SF3">
    <property type="entry name" value="DUF6594 DOMAIN-CONTAINING PROTEIN"/>
    <property type="match status" value="1"/>
</dbReference>
<evidence type="ECO:0000256" key="2">
    <source>
        <dbReference type="SAM" id="Phobius"/>
    </source>
</evidence>
<feature type="transmembrane region" description="Helical" evidence="2">
    <location>
        <begin position="378"/>
        <end position="398"/>
    </location>
</feature>
<feature type="transmembrane region" description="Helical" evidence="2">
    <location>
        <begin position="350"/>
        <end position="371"/>
    </location>
</feature>
<comment type="caution">
    <text evidence="4">The sequence shown here is derived from an EMBL/GenBank/DDBJ whole genome shotgun (WGS) entry which is preliminary data.</text>
</comment>
<evidence type="ECO:0000259" key="3">
    <source>
        <dbReference type="Pfam" id="PF20237"/>
    </source>
</evidence>
<evidence type="ECO:0000313" key="4">
    <source>
        <dbReference type="EMBL" id="KAF2732830.1"/>
    </source>
</evidence>
<keyword evidence="2" id="KW-0472">Membrane</keyword>
<dbReference type="EMBL" id="ML996171">
    <property type="protein sequence ID" value="KAF2732830.1"/>
    <property type="molecule type" value="Genomic_DNA"/>
</dbReference>
<dbReference type="AlphaFoldDB" id="A0A9P4QUR7"/>
<evidence type="ECO:0000313" key="5">
    <source>
        <dbReference type="Proteomes" id="UP000799444"/>
    </source>
</evidence>
<dbReference type="PANTHER" id="PTHR34502">
    <property type="entry name" value="DUF6594 DOMAIN-CONTAINING PROTEIN-RELATED"/>
    <property type="match status" value="1"/>
</dbReference>
<keyword evidence="2" id="KW-1133">Transmembrane helix</keyword>
<keyword evidence="2" id="KW-0812">Transmembrane</keyword>